<dbReference type="AlphaFoldDB" id="M1V7E0"/>
<feature type="domain" description="NadR/Ttd14 AAA" evidence="2">
    <location>
        <begin position="201"/>
        <end position="382"/>
    </location>
</feature>
<dbReference type="GeneID" id="16993134"/>
<dbReference type="InterPro" id="IPR038727">
    <property type="entry name" value="NadR/Ttd14_AAA_dom"/>
</dbReference>
<dbReference type="HOGENOM" id="CLU_420584_0_0_1"/>
<dbReference type="eggNOG" id="ENOG502QVQD">
    <property type="taxonomic scope" value="Eukaryota"/>
</dbReference>
<dbReference type="EMBL" id="AP006489">
    <property type="protein sequence ID" value="BAM79699.1"/>
    <property type="molecule type" value="Genomic_DNA"/>
</dbReference>
<dbReference type="PANTHER" id="PTHR34932">
    <property type="entry name" value="TRPL TRANSLOCATION DEFECT PROTEIN 14"/>
    <property type="match status" value="1"/>
</dbReference>
<dbReference type="OrthoDB" id="6375174at2759"/>
<reference evidence="3 4" key="1">
    <citation type="journal article" date="2004" name="Nature">
        <title>Genome sequence of the ultrasmall unicellular red alga Cyanidioschyzon merolae 10D.</title>
        <authorList>
            <person name="Matsuzaki M."/>
            <person name="Misumi O."/>
            <person name="Shin-i T."/>
            <person name="Maruyama S."/>
            <person name="Takahara M."/>
            <person name="Miyagishima S."/>
            <person name="Mori T."/>
            <person name="Nishida K."/>
            <person name="Yagisawa F."/>
            <person name="Nishida K."/>
            <person name="Yoshida Y."/>
            <person name="Nishimura Y."/>
            <person name="Nakao S."/>
            <person name="Kobayashi T."/>
            <person name="Momoyama Y."/>
            <person name="Higashiyama T."/>
            <person name="Minoda A."/>
            <person name="Sano M."/>
            <person name="Nomoto H."/>
            <person name="Oishi K."/>
            <person name="Hayashi H."/>
            <person name="Ohta F."/>
            <person name="Nishizaka S."/>
            <person name="Haga S."/>
            <person name="Miura S."/>
            <person name="Morishita T."/>
            <person name="Kabeya Y."/>
            <person name="Terasawa K."/>
            <person name="Suzuki Y."/>
            <person name="Ishii Y."/>
            <person name="Asakawa S."/>
            <person name="Takano H."/>
            <person name="Ohta N."/>
            <person name="Kuroiwa H."/>
            <person name="Tanaka K."/>
            <person name="Shimizu N."/>
            <person name="Sugano S."/>
            <person name="Sato N."/>
            <person name="Nozaki H."/>
            <person name="Ogasawara N."/>
            <person name="Kohara Y."/>
            <person name="Kuroiwa T."/>
        </authorList>
    </citation>
    <scope>NUCLEOTIDE SEQUENCE [LARGE SCALE GENOMIC DNA]</scope>
    <source>
        <strain evidence="3 4">10D</strain>
    </source>
</reference>
<dbReference type="Pfam" id="PF13521">
    <property type="entry name" value="AAA_28"/>
    <property type="match status" value="1"/>
</dbReference>
<dbReference type="PANTHER" id="PTHR34932:SF1">
    <property type="entry name" value="TRPL TRANSLOCATION DEFECT PROTEIN 14"/>
    <property type="match status" value="1"/>
</dbReference>
<dbReference type="GO" id="GO:0070300">
    <property type="term" value="F:phosphatidic acid binding"/>
    <property type="evidence" value="ECO:0007669"/>
    <property type="project" value="TreeGrafter"/>
</dbReference>
<dbReference type="Gramene" id="CMG205CT">
    <property type="protein sequence ID" value="CMG205CT"/>
    <property type="gene ID" value="CMG205C"/>
</dbReference>
<dbReference type="RefSeq" id="XP_005535985.1">
    <property type="nucleotide sequence ID" value="XM_005535928.1"/>
</dbReference>
<name>M1V7E0_CYAM1</name>
<gene>
    <name evidence="3" type="ORF">CYME_CMG205C</name>
</gene>
<dbReference type="KEGG" id="cme:CYME_CMG205C"/>
<evidence type="ECO:0000313" key="4">
    <source>
        <dbReference type="Proteomes" id="UP000007014"/>
    </source>
</evidence>
<dbReference type="Gene3D" id="3.40.50.300">
    <property type="entry name" value="P-loop containing nucleotide triphosphate hydrolases"/>
    <property type="match status" value="1"/>
</dbReference>
<dbReference type="InterPro" id="IPR027417">
    <property type="entry name" value="P-loop_NTPase"/>
</dbReference>
<organism evidence="3 4">
    <name type="scientific">Cyanidioschyzon merolae (strain NIES-3377 / 10D)</name>
    <name type="common">Unicellular red alga</name>
    <dbReference type="NCBI Taxonomy" id="280699"/>
    <lineage>
        <taxon>Eukaryota</taxon>
        <taxon>Rhodophyta</taxon>
        <taxon>Bangiophyceae</taxon>
        <taxon>Cyanidiales</taxon>
        <taxon>Cyanidiaceae</taxon>
        <taxon>Cyanidioschyzon</taxon>
    </lineage>
</organism>
<accession>M1V7E0</accession>
<dbReference type="GO" id="GO:0005525">
    <property type="term" value="F:GTP binding"/>
    <property type="evidence" value="ECO:0007669"/>
    <property type="project" value="TreeGrafter"/>
</dbReference>
<dbReference type="Gene3D" id="2.40.320.10">
    <property type="entry name" value="Hypothetical Protein Pfu-838710-001"/>
    <property type="match status" value="1"/>
</dbReference>
<keyword evidence="4" id="KW-1185">Reference proteome</keyword>
<dbReference type="SUPFAM" id="SSF52540">
    <property type="entry name" value="P-loop containing nucleoside triphosphate hydrolases"/>
    <property type="match status" value="1"/>
</dbReference>
<evidence type="ECO:0000259" key="2">
    <source>
        <dbReference type="Pfam" id="PF13521"/>
    </source>
</evidence>
<evidence type="ECO:0000256" key="1">
    <source>
        <dbReference type="SAM" id="MobiDB-lite"/>
    </source>
</evidence>
<feature type="region of interest" description="Disordered" evidence="1">
    <location>
        <begin position="1"/>
        <end position="29"/>
    </location>
</feature>
<proteinExistence type="predicted"/>
<evidence type="ECO:0000313" key="3">
    <source>
        <dbReference type="EMBL" id="BAM79699.1"/>
    </source>
</evidence>
<protein>
    <recommendedName>
        <fullName evidence="2">NadR/Ttd14 AAA domain-containing protein</fullName>
    </recommendedName>
</protein>
<dbReference type="GO" id="GO:0035091">
    <property type="term" value="F:phosphatidylinositol binding"/>
    <property type="evidence" value="ECO:0007669"/>
    <property type="project" value="TreeGrafter"/>
</dbReference>
<dbReference type="InterPro" id="IPR053227">
    <property type="entry name" value="TRPL-trafficking_regulator"/>
</dbReference>
<dbReference type="Proteomes" id="UP000007014">
    <property type="component" value="Chromosome 7"/>
</dbReference>
<reference evidence="3 4" key="2">
    <citation type="journal article" date="2007" name="BMC Biol.">
        <title>A 100%-complete sequence reveals unusually simple genomic features in the hot-spring red alga Cyanidioschyzon merolae.</title>
        <authorList>
            <person name="Nozaki H."/>
            <person name="Takano H."/>
            <person name="Misumi O."/>
            <person name="Terasawa K."/>
            <person name="Matsuzaki M."/>
            <person name="Maruyama S."/>
            <person name="Nishida K."/>
            <person name="Yagisawa F."/>
            <person name="Yoshida Y."/>
            <person name="Fujiwara T."/>
            <person name="Takio S."/>
            <person name="Tamura K."/>
            <person name="Chung S.J."/>
            <person name="Nakamura S."/>
            <person name="Kuroiwa H."/>
            <person name="Tanaka K."/>
            <person name="Sato N."/>
            <person name="Kuroiwa T."/>
        </authorList>
    </citation>
    <scope>NUCLEOTIDE SEQUENCE [LARGE SCALE GENOMIC DNA]</scope>
    <source>
        <strain evidence="3 4">10D</strain>
    </source>
</reference>
<sequence length="652" mass="72240">MENLLFQAEGIGTGNDTDSEPGDERNSTTELWEHSAAALARNPCGCPAEESQARCCRDLDARQNSHSHPEQRAIVCTHEAVFSLDERGSVAAPSLDTRHLLAEPPALATSLGTHYRQIGLAVPPNGELQCFTPRGEALSAYWRTSQLGGPVTSTCVGELDPLEHVANQTVLDATSSRGLTTPAEHHEKGIAEPVTTQPVFRIVLTGGPCAGKTTAMALLAERFRSRGFRVFLVPEAATLLFTGGAGQANITGDSECRILFQSILARLQITLEDGFFALAQQCRAPSIVLCDRGFLDGRAYMSGDEYTEMLGQNAWNLIEMRDQRYDAVLHLVTAADGAESFYTCEGHAARSESLREARQVDARTREAWSGHPRLYVIENRNRWLAEHSSTCSLDEAPAAAPPNDQEFLPLGHCTPSPGFAEKMERLFSIVCRLVGLPTPAHMLDRKFLLTPDANMVNHLRADPHVRGLQTFRVEQTFLIRAQASSSNDKSDPKNQSQAPVFWASQQEHVRRRGRDGFHSYTHCIRRRYAEWSHQQSNPISERKAQPWVELRRNISLQEYHLLLGYADPRHRTLLVWRSCFFYHNAYFVLDQIENANVGPVALLRTSASSTSRSGSTDAPTPAGLPLSNCVRCEVTADARYAFYALSRRCPCS</sequence>